<dbReference type="GO" id="GO:0046872">
    <property type="term" value="F:metal ion binding"/>
    <property type="evidence" value="ECO:0007669"/>
    <property type="project" value="UniProtKB-KW"/>
</dbReference>
<dbReference type="PROSITE" id="PS00814">
    <property type="entry name" value="ADX"/>
    <property type="match status" value="1"/>
</dbReference>
<evidence type="ECO:0000256" key="1">
    <source>
        <dbReference type="ARBA" id="ARBA00010914"/>
    </source>
</evidence>
<protein>
    <submittedName>
        <fullName evidence="8">2Fe-2S ferredoxin</fullName>
    </submittedName>
</protein>
<dbReference type="GO" id="GO:0009055">
    <property type="term" value="F:electron transfer activity"/>
    <property type="evidence" value="ECO:0007669"/>
    <property type="project" value="TreeGrafter"/>
</dbReference>
<dbReference type="PROSITE" id="PS51085">
    <property type="entry name" value="2FE2S_FER_2"/>
    <property type="match status" value="1"/>
</dbReference>
<feature type="domain" description="2Fe-2S ferredoxin-type" evidence="7">
    <location>
        <begin position="23"/>
        <end position="130"/>
    </location>
</feature>
<evidence type="ECO:0000256" key="6">
    <source>
        <dbReference type="ARBA" id="ARBA00034078"/>
    </source>
</evidence>
<proteinExistence type="inferred from homology"/>
<keyword evidence="2" id="KW-0001">2Fe-2S</keyword>
<reference evidence="8 9" key="1">
    <citation type="submission" date="2016-04" db="EMBL/GenBank/DDBJ databases">
        <title>The genome of Intoshia linei affirms orthonectids as highly simplified spiralians.</title>
        <authorList>
            <person name="Mikhailov K.V."/>
            <person name="Slusarev G.S."/>
            <person name="Nikitin M.A."/>
            <person name="Logacheva M.D."/>
            <person name="Penin A."/>
            <person name="Aleoshin V."/>
            <person name="Panchin Y.V."/>
        </authorList>
    </citation>
    <scope>NUCLEOTIDE SEQUENCE [LARGE SCALE GENOMIC DNA]</scope>
    <source>
        <strain evidence="8">Intl2013</strain>
        <tissue evidence="8">Whole animal</tissue>
    </source>
</reference>
<dbReference type="InterPro" id="IPR036010">
    <property type="entry name" value="2Fe-2S_ferredoxin-like_sf"/>
</dbReference>
<evidence type="ECO:0000313" key="9">
    <source>
        <dbReference type="Proteomes" id="UP000078046"/>
    </source>
</evidence>
<keyword evidence="4" id="KW-0408">Iron</keyword>
<evidence type="ECO:0000256" key="5">
    <source>
        <dbReference type="ARBA" id="ARBA00023014"/>
    </source>
</evidence>
<keyword evidence="9" id="KW-1185">Reference proteome</keyword>
<accession>A0A177BBA3</accession>
<dbReference type="OrthoDB" id="268593at2759"/>
<dbReference type="PANTHER" id="PTHR23426:SF65">
    <property type="entry name" value="FERREDOXIN-2, MITOCHONDRIAL"/>
    <property type="match status" value="1"/>
</dbReference>
<evidence type="ECO:0000256" key="4">
    <source>
        <dbReference type="ARBA" id="ARBA00023004"/>
    </source>
</evidence>
<dbReference type="Pfam" id="PF00111">
    <property type="entry name" value="Fer2"/>
    <property type="match status" value="1"/>
</dbReference>
<dbReference type="PRINTS" id="PR00355">
    <property type="entry name" value="ADRENODOXIN"/>
</dbReference>
<dbReference type="EMBL" id="LWCA01000048">
    <property type="protein sequence ID" value="OAF71480.1"/>
    <property type="molecule type" value="Genomic_DNA"/>
</dbReference>
<name>A0A177BBA3_9BILA</name>
<dbReference type="CDD" id="cd00207">
    <property type="entry name" value="fer2"/>
    <property type="match status" value="1"/>
</dbReference>
<dbReference type="Gene3D" id="3.10.20.30">
    <property type="match status" value="1"/>
</dbReference>
<dbReference type="GO" id="GO:0005739">
    <property type="term" value="C:mitochondrion"/>
    <property type="evidence" value="ECO:0007669"/>
    <property type="project" value="TreeGrafter"/>
</dbReference>
<dbReference type="PANTHER" id="PTHR23426">
    <property type="entry name" value="FERREDOXIN/ADRENODOXIN"/>
    <property type="match status" value="1"/>
</dbReference>
<dbReference type="GO" id="GO:0051537">
    <property type="term" value="F:2 iron, 2 sulfur cluster binding"/>
    <property type="evidence" value="ECO:0007669"/>
    <property type="project" value="UniProtKB-KW"/>
</dbReference>
<comment type="caution">
    <text evidence="8">The sequence shown here is derived from an EMBL/GenBank/DDBJ whole genome shotgun (WGS) entry which is preliminary data.</text>
</comment>
<gene>
    <name evidence="8" type="ORF">A3Q56_00745</name>
</gene>
<evidence type="ECO:0000256" key="2">
    <source>
        <dbReference type="ARBA" id="ARBA00022714"/>
    </source>
</evidence>
<dbReference type="SUPFAM" id="SSF54292">
    <property type="entry name" value="2Fe-2S ferredoxin-like"/>
    <property type="match status" value="1"/>
</dbReference>
<sequence length="143" mass="16383">MLHQNNWTVCYKIFKNAILPIRTRIKLVFTDKNNKEAVVYGEPGDNMMRLAHKNGLDIEGACAGSLACTTCHVYIEEKCYKNIPEASEREDDLLDTAPFLKANSRLSCEIYLDKHMEKYDEIKIKLPSATKNFYVDGKKPTPH</sequence>
<dbReference type="InterPro" id="IPR001055">
    <property type="entry name" value="Adrenodoxin-like"/>
</dbReference>
<dbReference type="AlphaFoldDB" id="A0A177BBA3"/>
<dbReference type="InterPro" id="IPR001041">
    <property type="entry name" value="2Fe-2S_ferredoxin-type"/>
</dbReference>
<evidence type="ECO:0000313" key="8">
    <source>
        <dbReference type="EMBL" id="OAF71480.1"/>
    </source>
</evidence>
<evidence type="ECO:0000259" key="7">
    <source>
        <dbReference type="PROSITE" id="PS51085"/>
    </source>
</evidence>
<organism evidence="8 9">
    <name type="scientific">Intoshia linei</name>
    <dbReference type="NCBI Taxonomy" id="1819745"/>
    <lineage>
        <taxon>Eukaryota</taxon>
        <taxon>Metazoa</taxon>
        <taxon>Spiralia</taxon>
        <taxon>Lophotrochozoa</taxon>
        <taxon>Mesozoa</taxon>
        <taxon>Orthonectida</taxon>
        <taxon>Rhopaluridae</taxon>
        <taxon>Intoshia</taxon>
    </lineage>
</organism>
<comment type="cofactor">
    <cofactor evidence="6">
        <name>[2Fe-2S] cluster</name>
        <dbReference type="ChEBI" id="CHEBI:190135"/>
    </cofactor>
</comment>
<evidence type="ECO:0000256" key="3">
    <source>
        <dbReference type="ARBA" id="ARBA00022723"/>
    </source>
</evidence>
<comment type="similarity">
    <text evidence="1">Belongs to the adrenodoxin/putidaredoxin family.</text>
</comment>
<dbReference type="InterPro" id="IPR012675">
    <property type="entry name" value="Beta-grasp_dom_sf"/>
</dbReference>
<dbReference type="Proteomes" id="UP000078046">
    <property type="component" value="Unassembled WGS sequence"/>
</dbReference>
<keyword evidence="5" id="KW-0411">Iron-sulfur</keyword>
<dbReference type="InterPro" id="IPR018298">
    <property type="entry name" value="Adrenodoxin_Fe-S_BS"/>
</dbReference>
<dbReference type="GO" id="GO:0140647">
    <property type="term" value="P:P450-containing electron transport chain"/>
    <property type="evidence" value="ECO:0007669"/>
    <property type="project" value="InterPro"/>
</dbReference>
<keyword evidence="3" id="KW-0479">Metal-binding</keyword>